<reference evidence="1" key="1">
    <citation type="submission" date="2022-08" db="EMBL/GenBank/DDBJ databases">
        <authorList>
            <person name="Giroux E."/>
            <person name="Giroux E."/>
        </authorList>
    </citation>
    <scope>NUCLEOTIDE SEQUENCE</scope>
    <source>
        <strain evidence="1">H1091258</strain>
    </source>
</reference>
<gene>
    <name evidence="1" type="ORF">CGXH109_LOCUS71192</name>
</gene>
<proteinExistence type="predicted"/>
<comment type="caution">
    <text evidence="1">The sequence shown here is derived from an EMBL/GenBank/DDBJ whole genome shotgun (WGS) entry which is preliminary data.</text>
</comment>
<name>A0A9W4RUK2_9PEZI</name>
<dbReference type="Proteomes" id="UP001152533">
    <property type="component" value="Unassembled WGS sequence"/>
</dbReference>
<evidence type="ECO:0000313" key="2">
    <source>
        <dbReference type="Proteomes" id="UP001152533"/>
    </source>
</evidence>
<organism evidence="1 2">
    <name type="scientific">Colletotrichum noveboracense</name>
    <dbReference type="NCBI Taxonomy" id="2664923"/>
    <lineage>
        <taxon>Eukaryota</taxon>
        <taxon>Fungi</taxon>
        <taxon>Dikarya</taxon>
        <taxon>Ascomycota</taxon>
        <taxon>Pezizomycotina</taxon>
        <taxon>Sordariomycetes</taxon>
        <taxon>Hypocreomycetidae</taxon>
        <taxon>Glomerellales</taxon>
        <taxon>Glomerellaceae</taxon>
        <taxon>Colletotrichum</taxon>
        <taxon>Colletotrichum gloeosporioides species complex</taxon>
    </lineage>
</organism>
<protein>
    <submittedName>
        <fullName evidence="1">Uncharacterized protein</fullName>
    </submittedName>
</protein>
<dbReference type="AlphaFoldDB" id="A0A9W4RUK2"/>
<keyword evidence="2" id="KW-1185">Reference proteome</keyword>
<evidence type="ECO:0000313" key="1">
    <source>
        <dbReference type="EMBL" id="CAI0648002.1"/>
    </source>
</evidence>
<accession>A0A9W4RUK2</accession>
<sequence length="383" mass="45101">MLLAREITPTSFVARMRLFEFAASLHEAELCRFLARQNLQQCLGEEPIIGEGQVISYTHPLRGTEFEKCSRLSNLDDVFLSMGIPATTRMQWLRYLSLERSHFFYYYQRIRASEVDKTERQALRNAAWDAAADAFRHDAVHGHLWIPDSQIMASWTDLFCSLISEGVDIHRICSNGGIPLDGEDFARCTSLVCLRQLGLIWWNIQDGKAAYCKDRFGFEYPNYASSSGAWPQILGSKIICGFEVPIQRRWVDTDSPASEVRHECRNFGSWERPPVFIDRWSEEADQDFRRQHISWKNSPNSHPSSEDDWPYQDSVARDYDFDDILRNTYWVKDWADRRTSFDYAKRLYHERFERRQSKKLYKSGYLQKQKRLRIPGAWEESRW</sequence>
<dbReference type="EMBL" id="CAMGZC010000497">
    <property type="protein sequence ID" value="CAI0648002.1"/>
    <property type="molecule type" value="Genomic_DNA"/>
</dbReference>